<feature type="compositionally biased region" description="Low complexity" evidence="1">
    <location>
        <begin position="209"/>
        <end position="221"/>
    </location>
</feature>
<protein>
    <submittedName>
        <fullName evidence="2">Uncharacterized protein</fullName>
    </submittedName>
</protein>
<proteinExistence type="predicted"/>
<feature type="region of interest" description="Disordered" evidence="1">
    <location>
        <begin position="1"/>
        <end position="31"/>
    </location>
</feature>
<evidence type="ECO:0000256" key="1">
    <source>
        <dbReference type="SAM" id="MobiDB-lite"/>
    </source>
</evidence>
<organism evidence="2 3">
    <name type="scientific">Rhodotorula graminis (strain WP1)</name>
    <dbReference type="NCBI Taxonomy" id="578459"/>
    <lineage>
        <taxon>Eukaryota</taxon>
        <taxon>Fungi</taxon>
        <taxon>Dikarya</taxon>
        <taxon>Basidiomycota</taxon>
        <taxon>Pucciniomycotina</taxon>
        <taxon>Microbotryomycetes</taxon>
        <taxon>Sporidiobolales</taxon>
        <taxon>Sporidiobolaceae</taxon>
        <taxon>Rhodotorula</taxon>
    </lineage>
</organism>
<reference evidence="2 3" key="1">
    <citation type="journal article" date="2015" name="Front. Microbiol.">
        <title>Genome sequence of the plant growth promoting endophytic yeast Rhodotorula graminis WP1.</title>
        <authorList>
            <person name="Firrincieli A."/>
            <person name="Otillar R."/>
            <person name="Salamov A."/>
            <person name="Schmutz J."/>
            <person name="Khan Z."/>
            <person name="Redman R.S."/>
            <person name="Fleck N.D."/>
            <person name="Lindquist E."/>
            <person name="Grigoriev I.V."/>
            <person name="Doty S.L."/>
        </authorList>
    </citation>
    <scope>NUCLEOTIDE SEQUENCE [LARGE SCALE GENOMIC DNA]</scope>
    <source>
        <strain evidence="2 3">WP1</strain>
    </source>
</reference>
<name>A0A194S7F8_RHOGW</name>
<dbReference type="RefSeq" id="XP_018272571.1">
    <property type="nucleotide sequence ID" value="XM_018416379.1"/>
</dbReference>
<sequence length="336" mass="36729">MSRNDSQGLLKRTTSTGAYGINLDEPSPPRTVPAIYLPGQGREWSPQNMFVPDPNSLRRHMLKKRRVPRSSSSLHLAERAHRALGLERQLATSPTRSSADHSRAHRKAFVNLSDEDGSHSETDTGKAPADSSPDSDSDDDSSSSGDEGLTMNARPPLGRSKTWAHGGVHEPPRASRSHSSGESSSDDDDDGDALTMAPVRRSFTAPGRSSSSAAVAPASTSRKTRPPPLKKDAFVPHPRDGPKSPTTTGHDNEPAFGRISSPVNEQSKRHRRRSFVQSAPPWLAPLNRAIGELSWLSREGEERRKQSGRRELHCEEERGTFVDRAREGVTTEYVTA</sequence>
<dbReference type="AlphaFoldDB" id="A0A194S7F8"/>
<feature type="compositionally biased region" description="Basic and acidic residues" evidence="1">
    <location>
        <begin position="229"/>
        <end position="242"/>
    </location>
</feature>
<accession>A0A194S7F8</accession>
<feature type="compositionally biased region" description="Polar residues" evidence="1">
    <location>
        <begin position="1"/>
        <end position="17"/>
    </location>
</feature>
<dbReference type="EMBL" id="KQ474076">
    <property type="protein sequence ID" value="KPV76522.1"/>
    <property type="molecule type" value="Genomic_DNA"/>
</dbReference>
<keyword evidence="3" id="KW-1185">Reference proteome</keyword>
<evidence type="ECO:0000313" key="3">
    <source>
        <dbReference type="Proteomes" id="UP000053890"/>
    </source>
</evidence>
<evidence type="ECO:0000313" key="2">
    <source>
        <dbReference type="EMBL" id="KPV76522.1"/>
    </source>
</evidence>
<dbReference type="OrthoDB" id="10647810at2759"/>
<feature type="compositionally biased region" description="Basic and acidic residues" evidence="1">
    <location>
        <begin position="76"/>
        <end position="85"/>
    </location>
</feature>
<feature type="region of interest" description="Disordered" evidence="1">
    <location>
        <begin position="46"/>
        <end position="278"/>
    </location>
</feature>
<gene>
    <name evidence="2" type="ORF">RHOBADRAFT_52520</name>
</gene>
<feature type="compositionally biased region" description="Basic residues" evidence="1">
    <location>
        <begin position="57"/>
        <end position="68"/>
    </location>
</feature>
<dbReference type="Proteomes" id="UP000053890">
    <property type="component" value="Unassembled WGS sequence"/>
</dbReference>
<dbReference type="GeneID" id="28976827"/>